<evidence type="ECO:0000313" key="4">
    <source>
        <dbReference type="Proteomes" id="UP001269144"/>
    </source>
</evidence>
<dbReference type="RefSeq" id="WP_311162142.1">
    <property type="nucleotide sequence ID" value="NZ_JAVQLW010000003.1"/>
</dbReference>
<dbReference type="InterPro" id="IPR009936">
    <property type="entry name" value="DUF1468"/>
</dbReference>
<organism evidence="3 4">
    <name type="scientific">Paracoccus aurantius</name>
    <dbReference type="NCBI Taxonomy" id="3073814"/>
    <lineage>
        <taxon>Bacteria</taxon>
        <taxon>Pseudomonadati</taxon>
        <taxon>Pseudomonadota</taxon>
        <taxon>Alphaproteobacteria</taxon>
        <taxon>Rhodobacterales</taxon>
        <taxon>Paracoccaceae</taxon>
        <taxon>Paracoccus</taxon>
    </lineage>
</organism>
<protein>
    <submittedName>
        <fullName evidence="3">Tripartite tricarboxylate transporter TctB family protein</fullName>
    </submittedName>
</protein>
<evidence type="ECO:0000256" key="1">
    <source>
        <dbReference type="SAM" id="Phobius"/>
    </source>
</evidence>
<proteinExistence type="predicted"/>
<reference evidence="4" key="1">
    <citation type="submission" date="2023-07" db="EMBL/GenBank/DDBJ databases">
        <title>Paracoccus sp. MBLB3053 whole genome sequence.</title>
        <authorList>
            <person name="Hwang C.Y."/>
            <person name="Cho E.-S."/>
            <person name="Seo M.-J."/>
        </authorList>
    </citation>
    <scope>NUCLEOTIDE SEQUENCE [LARGE SCALE GENOMIC DNA]</scope>
    <source>
        <strain evidence="4">MBLB3053</strain>
    </source>
</reference>
<feature type="transmembrane region" description="Helical" evidence="1">
    <location>
        <begin position="59"/>
        <end position="78"/>
    </location>
</feature>
<dbReference type="Pfam" id="PF07331">
    <property type="entry name" value="TctB"/>
    <property type="match status" value="1"/>
</dbReference>
<dbReference type="EMBL" id="JAVQLW010000003">
    <property type="protein sequence ID" value="MDS9469503.1"/>
    <property type="molecule type" value="Genomic_DNA"/>
</dbReference>
<feature type="transmembrane region" description="Helical" evidence="1">
    <location>
        <begin position="30"/>
        <end position="47"/>
    </location>
</feature>
<feature type="transmembrane region" description="Helical" evidence="1">
    <location>
        <begin position="99"/>
        <end position="118"/>
    </location>
</feature>
<name>A0ABU2HWW1_9RHOB</name>
<comment type="caution">
    <text evidence="3">The sequence shown here is derived from an EMBL/GenBank/DDBJ whole genome shotgun (WGS) entry which is preliminary data.</text>
</comment>
<feature type="domain" description="DUF1468" evidence="2">
    <location>
        <begin position="33"/>
        <end position="166"/>
    </location>
</feature>
<keyword evidence="4" id="KW-1185">Reference proteome</keyword>
<keyword evidence="1" id="KW-0472">Membrane</keyword>
<sequence length="185" mass="20060">MQPDRPIPDEDGMLPLHTPGPAARRPGETVFNLFIFVASLVLLWSAYGISGFEALSSPGAVPMATTLVMLISAGRILLDTMRKPTDSEETLARDILPRPVIFTIVMVVLYAVALAPLGFLPTSVLFLLGMIRYLSQRGWGFCLAVSMGSVALIYLVFRMIFNVLMPEGIVPEGEIIAFISSLFGG</sequence>
<keyword evidence="1" id="KW-1133">Transmembrane helix</keyword>
<evidence type="ECO:0000259" key="2">
    <source>
        <dbReference type="Pfam" id="PF07331"/>
    </source>
</evidence>
<gene>
    <name evidence="3" type="ORF">RGQ15_18210</name>
</gene>
<accession>A0ABU2HWW1</accession>
<evidence type="ECO:0000313" key="3">
    <source>
        <dbReference type="EMBL" id="MDS9469503.1"/>
    </source>
</evidence>
<dbReference type="Proteomes" id="UP001269144">
    <property type="component" value="Unassembled WGS sequence"/>
</dbReference>
<feature type="transmembrane region" description="Helical" evidence="1">
    <location>
        <begin position="138"/>
        <end position="157"/>
    </location>
</feature>
<keyword evidence="1" id="KW-0812">Transmembrane</keyword>